<name>A0ABY8DCN0_9HYPH</name>
<evidence type="ECO:0000256" key="7">
    <source>
        <dbReference type="SAM" id="Phobius"/>
    </source>
</evidence>
<protein>
    <submittedName>
        <fullName evidence="9">SLC13 family permease</fullName>
    </submittedName>
</protein>
<keyword evidence="2" id="KW-0813">Transport</keyword>
<accession>A0ABY8DCN0</accession>
<feature type="transmembrane region" description="Helical" evidence="7">
    <location>
        <begin position="6"/>
        <end position="21"/>
    </location>
</feature>
<keyword evidence="3 7" id="KW-0812">Transmembrane</keyword>
<evidence type="ECO:0000313" key="10">
    <source>
        <dbReference type="Proteomes" id="UP001229355"/>
    </source>
</evidence>
<evidence type="ECO:0000256" key="2">
    <source>
        <dbReference type="ARBA" id="ARBA00022448"/>
    </source>
</evidence>
<evidence type="ECO:0000256" key="5">
    <source>
        <dbReference type="ARBA" id="ARBA00022989"/>
    </source>
</evidence>
<evidence type="ECO:0000256" key="6">
    <source>
        <dbReference type="ARBA" id="ARBA00023136"/>
    </source>
</evidence>
<gene>
    <name evidence="9" type="ORF">PZN02_003054</name>
</gene>
<comment type="subcellular location">
    <subcellularLocation>
        <location evidence="1">Membrane</location>
        <topology evidence="1">Multi-pass membrane protein</topology>
    </subcellularLocation>
</comment>
<feature type="transmembrane region" description="Helical" evidence="7">
    <location>
        <begin position="472"/>
        <end position="497"/>
    </location>
</feature>
<feature type="transmembrane region" description="Helical" evidence="7">
    <location>
        <begin position="28"/>
        <end position="45"/>
    </location>
</feature>
<dbReference type="PROSITE" id="PS51202">
    <property type="entry name" value="RCK_C"/>
    <property type="match status" value="2"/>
</dbReference>
<dbReference type="Pfam" id="PF02080">
    <property type="entry name" value="TrkA_C"/>
    <property type="match status" value="2"/>
</dbReference>
<dbReference type="InterPro" id="IPR004680">
    <property type="entry name" value="Cit_transptr-like_dom"/>
</dbReference>
<dbReference type="InterPro" id="IPR051679">
    <property type="entry name" value="DASS-Related_Transporters"/>
</dbReference>
<dbReference type="PANTHER" id="PTHR43652">
    <property type="entry name" value="BASIC AMINO ACID ANTIPORTER YFCC-RELATED"/>
    <property type="match status" value="1"/>
</dbReference>
<feature type="transmembrane region" description="Helical" evidence="7">
    <location>
        <begin position="569"/>
        <end position="589"/>
    </location>
</feature>
<proteinExistence type="predicted"/>
<dbReference type="RefSeq" id="WP_280658795.1">
    <property type="nucleotide sequence ID" value="NZ_CP120373.1"/>
</dbReference>
<keyword evidence="5 7" id="KW-1133">Transmembrane helix</keyword>
<dbReference type="Proteomes" id="UP001229355">
    <property type="component" value="Chromosome 1"/>
</dbReference>
<sequence length="592" mass="62296">MTAEQSLSFLVIGAMMAFFIWDRFRYDIIACSALMLSVAVGIVPFDHAFDGFSDDIVIIVGSALIVSAGVARSGVVDAAIQRFLPDLKSVRAQLALLVVTVTVLSAFIKNIGALAIMIPVAFQFARRSNVQPSVFLMPMAFGSLIGGLMTQVGTSPNVVVSRMRQDLTGESFTMFDFTPVGASVALVGAVFLLFAYRLVPERKSQQVSVNQAIEITDYTSEAVVVPGSPMIGKPLGNLVKLGDGGAVVIAIFRRGTHLAPLPDAIIEADDILLLEGGPAALDRIVSQAKLRIPGDRLPASNNGKAPADIEAIEAVIASGSPLIGMSAQRLALFNNHNINLLAVSRQGERLKQRLGSIRLQAGDIVVLQGTRRDLPPFLQDFGCLPLAQREILLGTIRRATVPLIVLAAAMGATAVGVVPVPVAFFAAALAMVIFRVIPLRDVYRAVDGPILVMLAALIPVSDTLRTTGGSDLIAGWLSGIAADLPPGGALALILIAAMAVTPFLNNAATVLVMAPIAASFAAALGYKPDAFLMAVAIGAGSDFLTPIGHQCNTLVMGPGGYRFSDYPRLGLPLSAVIVLVAVPMLMWVWPLH</sequence>
<reference evidence="9 10" key="1">
    <citation type="submission" date="2023-03" db="EMBL/GenBank/DDBJ databases">
        <authorList>
            <person name="Kaur S."/>
            <person name="Espinosa-Saiz D."/>
            <person name="Velazquez E."/>
            <person name="Menendez E."/>
            <person name="diCenzo G.C."/>
        </authorList>
    </citation>
    <scope>NUCLEOTIDE SEQUENCE [LARGE SCALE GENOMIC DNA]</scope>
    <source>
        <strain evidence="9 10">LMG 24692</strain>
    </source>
</reference>
<keyword evidence="6 7" id="KW-0472">Membrane</keyword>
<organism evidence="9 10">
    <name type="scientific">Sinorhizobium garamanticum</name>
    <dbReference type="NCBI Taxonomy" id="680247"/>
    <lineage>
        <taxon>Bacteria</taxon>
        <taxon>Pseudomonadati</taxon>
        <taxon>Pseudomonadota</taxon>
        <taxon>Alphaproteobacteria</taxon>
        <taxon>Hyphomicrobiales</taxon>
        <taxon>Rhizobiaceae</taxon>
        <taxon>Sinorhizobium/Ensifer group</taxon>
        <taxon>Sinorhizobium</taxon>
    </lineage>
</organism>
<feature type="transmembrane region" description="Helical" evidence="7">
    <location>
        <begin position="134"/>
        <end position="154"/>
    </location>
</feature>
<dbReference type="EMBL" id="CP120373">
    <property type="protein sequence ID" value="WEX86728.1"/>
    <property type="molecule type" value="Genomic_DNA"/>
</dbReference>
<evidence type="ECO:0000256" key="3">
    <source>
        <dbReference type="ARBA" id="ARBA00022692"/>
    </source>
</evidence>
<feature type="domain" description="RCK C-terminal" evidence="8">
    <location>
        <begin position="297"/>
        <end position="384"/>
    </location>
</feature>
<dbReference type="InterPro" id="IPR006037">
    <property type="entry name" value="RCK_C"/>
</dbReference>
<evidence type="ECO:0000256" key="4">
    <source>
        <dbReference type="ARBA" id="ARBA00022737"/>
    </source>
</evidence>
<evidence type="ECO:0000313" key="9">
    <source>
        <dbReference type="EMBL" id="WEX86728.1"/>
    </source>
</evidence>
<keyword evidence="10" id="KW-1185">Reference proteome</keyword>
<feature type="transmembrane region" description="Helical" evidence="7">
    <location>
        <begin position="403"/>
        <end position="436"/>
    </location>
</feature>
<evidence type="ECO:0000256" key="1">
    <source>
        <dbReference type="ARBA" id="ARBA00004141"/>
    </source>
</evidence>
<dbReference type="SUPFAM" id="SSF116726">
    <property type="entry name" value="TrkA C-terminal domain-like"/>
    <property type="match status" value="2"/>
</dbReference>
<feature type="domain" description="RCK C-terminal" evidence="8">
    <location>
        <begin position="207"/>
        <end position="290"/>
    </location>
</feature>
<dbReference type="PANTHER" id="PTHR43652:SF2">
    <property type="entry name" value="BASIC AMINO ACID ANTIPORTER YFCC-RELATED"/>
    <property type="match status" value="1"/>
</dbReference>
<dbReference type="InterPro" id="IPR036721">
    <property type="entry name" value="RCK_C_sf"/>
</dbReference>
<evidence type="ECO:0000259" key="8">
    <source>
        <dbReference type="PROSITE" id="PS51202"/>
    </source>
</evidence>
<dbReference type="Pfam" id="PF03600">
    <property type="entry name" value="CitMHS"/>
    <property type="match status" value="1"/>
</dbReference>
<keyword evidence="4" id="KW-0677">Repeat</keyword>
<feature type="transmembrane region" description="Helical" evidence="7">
    <location>
        <begin position="94"/>
        <end position="122"/>
    </location>
</feature>
<feature type="transmembrane region" description="Helical" evidence="7">
    <location>
        <begin position="174"/>
        <end position="196"/>
    </location>
</feature>
<dbReference type="Gene3D" id="3.30.70.1450">
    <property type="entry name" value="Regulator of K+ conductance, C-terminal domain"/>
    <property type="match status" value="2"/>
</dbReference>
<feature type="transmembrane region" description="Helical" evidence="7">
    <location>
        <begin position="503"/>
        <end position="524"/>
    </location>
</feature>